<dbReference type="AlphaFoldDB" id="A0ABD0Q6Q1"/>
<evidence type="ECO:0000256" key="1">
    <source>
        <dbReference type="ARBA" id="ARBA00010879"/>
    </source>
</evidence>
<dbReference type="Gene3D" id="3.30.70.270">
    <property type="match status" value="1"/>
</dbReference>
<evidence type="ECO:0000313" key="4">
    <source>
        <dbReference type="EMBL" id="KAL0181950.1"/>
    </source>
</evidence>
<protein>
    <recommendedName>
        <fullName evidence="2">ribonuclease H</fullName>
        <ecNumber evidence="2">3.1.26.4</ecNumber>
    </recommendedName>
</protein>
<feature type="non-terminal residue" evidence="4">
    <location>
        <position position="1"/>
    </location>
</feature>
<evidence type="ECO:0000313" key="5">
    <source>
        <dbReference type="Proteomes" id="UP001529510"/>
    </source>
</evidence>
<dbReference type="PANTHER" id="PTHR33050:SF7">
    <property type="entry name" value="RIBONUCLEASE H"/>
    <property type="match status" value="1"/>
</dbReference>
<dbReference type="PROSITE" id="PS50878">
    <property type="entry name" value="RT_POL"/>
    <property type="match status" value="1"/>
</dbReference>
<dbReference type="SUPFAM" id="SSF56672">
    <property type="entry name" value="DNA/RNA polymerases"/>
    <property type="match status" value="1"/>
</dbReference>
<comment type="similarity">
    <text evidence="1">Belongs to the beta type-B retroviral polymerase family. HERV class-II K(HML-2) pol subfamily.</text>
</comment>
<dbReference type="InterPro" id="IPR043128">
    <property type="entry name" value="Rev_trsase/Diguanyl_cyclase"/>
</dbReference>
<organism evidence="4 5">
    <name type="scientific">Cirrhinus mrigala</name>
    <name type="common">Mrigala</name>
    <dbReference type="NCBI Taxonomy" id="683832"/>
    <lineage>
        <taxon>Eukaryota</taxon>
        <taxon>Metazoa</taxon>
        <taxon>Chordata</taxon>
        <taxon>Craniata</taxon>
        <taxon>Vertebrata</taxon>
        <taxon>Euteleostomi</taxon>
        <taxon>Actinopterygii</taxon>
        <taxon>Neopterygii</taxon>
        <taxon>Teleostei</taxon>
        <taxon>Ostariophysi</taxon>
        <taxon>Cypriniformes</taxon>
        <taxon>Cyprinidae</taxon>
        <taxon>Labeoninae</taxon>
        <taxon>Labeonini</taxon>
        <taxon>Cirrhinus</taxon>
    </lineage>
</organism>
<accession>A0ABD0Q6Q1</accession>
<dbReference type="InterPro" id="IPR000477">
    <property type="entry name" value="RT_dom"/>
</dbReference>
<dbReference type="PANTHER" id="PTHR33050">
    <property type="entry name" value="REVERSE TRANSCRIPTASE DOMAIN-CONTAINING PROTEIN"/>
    <property type="match status" value="1"/>
</dbReference>
<gene>
    <name evidence="4" type="ORF">M9458_021325</name>
</gene>
<dbReference type="CDD" id="cd03714">
    <property type="entry name" value="RT_DIRS1"/>
    <property type="match status" value="1"/>
</dbReference>
<dbReference type="EMBL" id="JAMKFB020000010">
    <property type="protein sequence ID" value="KAL0181950.1"/>
    <property type="molecule type" value="Genomic_DNA"/>
</dbReference>
<comment type="caution">
    <text evidence="4">The sequence shown here is derived from an EMBL/GenBank/DDBJ whole genome shotgun (WGS) entry which is preliminary data.</text>
</comment>
<dbReference type="EC" id="3.1.26.4" evidence="2"/>
<sequence>PFLRFAFEGRAYQYKVLPFGLSLSPRVFTKLAEGALAPLWGQGICILNYLDDWLIIAHSRDLLCQHRDLVLQHFSHLGLRVNWEKSKHLFSRHGAGFGQHDSTSHERARTVNAELSKTLQTQNSGPSQILPEAPGAYGSRNRCNATRLAPYETASALATRPNPEMGMAPQYLPGRRYSGPLRSYGREHIVVNTDASTTGWGAVCNGQAASGSWTGPRLR</sequence>
<evidence type="ECO:0000259" key="3">
    <source>
        <dbReference type="PROSITE" id="PS50878"/>
    </source>
</evidence>
<dbReference type="Pfam" id="PF00078">
    <property type="entry name" value="RVT_1"/>
    <property type="match status" value="1"/>
</dbReference>
<dbReference type="Proteomes" id="UP001529510">
    <property type="component" value="Unassembled WGS sequence"/>
</dbReference>
<dbReference type="InterPro" id="IPR043502">
    <property type="entry name" value="DNA/RNA_pol_sf"/>
</dbReference>
<reference evidence="4 5" key="1">
    <citation type="submission" date="2024-05" db="EMBL/GenBank/DDBJ databases">
        <title>Genome sequencing and assembly of Indian major carp, Cirrhinus mrigala (Hamilton, 1822).</title>
        <authorList>
            <person name="Mohindra V."/>
            <person name="Chowdhury L.M."/>
            <person name="Lal K."/>
            <person name="Jena J.K."/>
        </authorList>
    </citation>
    <scope>NUCLEOTIDE SEQUENCE [LARGE SCALE GENOMIC DNA]</scope>
    <source>
        <strain evidence="4">CM1030</strain>
        <tissue evidence="4">Blood</tissue>
    </source>
</reference>
<feature type="domain" description="Reverse transcriptase" evidence="3">
    <location>
        <begin position="1"/>
        <end position="115"/>
    </location>
</feature>
<evidence type="ECO:0000256" key="2">
    <source>
        <dbReference type="ARBA" id="ARBA00012180"/>
    </source>
</evidence>
<dbReference type="InterPro" id="IPR052055">
    <property type="entry name" value="Hepadnavirus_pol/RT"/>
</dbReference>
<name>A0ABD0Q6Q1_CIRMR</name>
<dbReference type="GO" id="GO:0004523">
    <property type="term" value="F:RNA-DNA hybrid ribonuclease activity"/>
    <property type="evidence" value="ECO:0007669"/>
    <property type="project" value="UniProtKB-EC"/>
</dbReference>
<proteinExistence type="inferred from homology"/>
<keyword evidence="5" id="KW-1185">Reference proteome</keyword>